<dbReference type="GO" id="GO:0005886">
    <property type="term" value="C:plasma membrane"/>
    <property type="evidence" value="ECO:0007669"/>
    <property type="project" value="UniProtKB-SubCell"/>
</dbReference>
<comment type="caution">
    <text evidence="8">The sequence shown here is derived from an EMBL/GenBank/DDBJ whole genome shotgun (WGS) entry which is preliminary data.</text>
</comment>
<dbReference type="InterPro" id="IPR032808">
    <property type="entry name" value="DoxX"/>
</dbReference>
<evidence type="ECO:0000313" key="9">
    <source>
        <dbReference type="Proteomes" id="UP000278222"/>
    </source>
</evidence>
<evidence type="ECO:0000256" key="4">
    <source>
        <dbReference type="ARBA" id="ARBA00022692"/>
    </source>
</evidence>
<reference evidence="8 9" key="1">
    <citation type="submission" date="2018-11" db="EMBL/GenBank/DDBJ databases">
        <title>Genomic Encyclopedia of Type Strains, Phase IV (KMG-IV): sequencing the most valuable type-strain genomes for metagenomic binning, comparative biology and taxonomic classification.</title>
        <authorList>
            <person name="Goeker M."/>
        </authorList>
    </citation>
    <scope>NUCLEOTIDE SEQUENCE [LARGE SCALE GENOMIC DNA]</scope>
    <source>
        <strain evidence="8 9">DSM 5900</strain>
    </source>
</reference>
<dbReference type="OrthoDB" id="5382961at2"/>
<accession>A0A3N1L4H1</accession>
<dbReference type="EMBL" id="RJKX01000015">
    <property type="protein sequence ID" value="ROP84305.1"/>
    <property type="molecule type" value="Genomic_DNA"/>
</dbReference>
<feature type="transmembrane region" description="Helical" evidence="7">
    <location>
        <begin position="75"/>
        <end position="96"/>
    </location>
</feature>
<evidence type="ECO:0000256" key="3">
    <source>
        <dbReference type="ARBA" id="ARBA00022475"/>
    </source>
</evidence>
<dbReference type="PANTHER" id="PTHR33452:SF1">
    <property type="entry name" value="INNER MEMBRANE PROTEIN YPHA-RELATED"/>
    <property type="match status" value="1"/>
</dbReference>
<evidence type="ECO:0000256" key="1">
    <source>
        <dbReference type="ARBA" id="ARBA00004651"/>
    </source>
</evidence>
<feature type="transmembrane region" description="Helical" evidence="7">
    <location>
        <begin position="108"/>
        <end position="127"/>
    </location>
</feature>
<evidence type="ECO:0000256" key="5">
    <source>
        <dbReference type="ARBA" id="ARBA00022989"/>
    </source>
</evidence>
<dbReference type="Proteomes" id="UP000278222">
    <property type="component" value="Unassembled WGS sequence"/>
</dbReference>
<comment type="similarity">
    <text evidence="2">Belongs to the DoxX family.</text>
</comment>
<dbReference type="RefSeq" id="WP_123692133.1">
    <property type="nucleotide sequence ID" value="NZ_AP019700.1"/>
</dbReference>
<comment type="subcellular location">
    <subcellularLocation>
        <location evidence="1">Cell membrane</location>
        <topology evidence="1">Multi-pass membrane protein</topology>
    </subcellularLocation>
</comment>
<evidence type="ECO:0000256" key="7">
    <source>
        <dbReference type="SAM" id="Phobius"/>
    </source>
</evidence>
<keyword evidence="6 7" id="KW-0472">Membrane</keyword>
<gene>
    <name evidence="8" type="ORF">EDC65_3655</name>
</gene>
<keyword evidence="5 7" id="KW-1133">Transmembrane helix</keyword>
<evidence type="ECO:0000256" key="2">
    <source>
        <dbReference type="ARBA" id="ARBA00006679"/>
    </source>
</evidence>
<evidence type="ECO:0000313" key="8">
    <source>
        <dbReference type="EMBL" id="ROP84305.1"/>
    </source>
</evidence>
<organism evidence="8 9">
    <name type="scientific">Stella humosa</name>
    <dbReference type="NCBI Taxonomy" id="94"/>
    <lineage>
        <taxon>Bacteria</taxon>
        <taxon>Pseudomonadati</taxon>
        <taxon>Pseudomonadota</taxon>
        <taxon>Alphaproteobacteria</taxon>
        <taxon>Rhodospirillales</taxon>
        <taxon>Stellaceae</taxon>
        <taxon>Stella</taxon>
    </lineage>
</organism>
<protein>
    <submittedName>
        <fullName evidence="8">Putative oxidoreductase</fullName>
    </submittedName>
</protein>
<keyword evidence="3" id="KW-1003">Cell membrane</keyword>
<sequence length="141" mass="14837">MTDTRSADLAATLLRVSLGLLLLAHGAMKIFVFTVPGTVQFFQSIGYPGALAYVVILAEVGGGIALVLGLWSRWVALALVPVLVGATLQHVPNGWMFAAKGGGWEFPAFWTVALLVQSLLGDGAYSLRSALDTRSPRPALG</sequence>
<dbReference type="PANTHER" id="PTHR33452">
    <property type="entry name" value="OXIDOREDUCTASE CATD-RELATED"/>
    <property type="match status" value="1"/>
</dbReference>
<dbReference type="Pfam" id="PF07681">
    <property type="entry name" value="DoxX"/>
    <property type="match status" value="1"/>
</dbReference>
<keyword evidence="4 7" id="KW-0812">Transmembrane</keyword>
<name>A0A3N1L4H1_9PROT</name>
<evidence type="ECO:0000256" key="6">
    <source>
        <dbReference type="ARBA" id="ARBA00023136"/>
    </source>
</evidence>
<feature type="transmembrane region" description="Helical" evidence="7">
    <location>
        <begin position="50"/>
        <end position="68"/>
    </location>
</feature>
<proteinExistence type="inferred from homology"/>
<keyword evidence="9" id="KW-1185">Reference proteome</keyword>
<dbReference type="InterPro" id="IPR051907">
    <property type="entry name" value="DoxX-like_oxidoreductase"/>
</dbReference>
<dbReference type="AlphaFoldDB" id="A0A3N1L4H1"/>